<evidence type="ECO:0000313" key="2">
    <source>
        <dbReference type="EMBL" id="CAL4781370.1"/>
    </source>
</evidence>
<sequence length="492" mass="53019">MAVFRRGYAAEPVLSQLSRVVSAQGTGALEQLHASHPDAAEQRRDLLRRLGAEAEKDDSKKPEAIREALDALEDEHSLVRLAGIHALARVASMGSWQGVAAMATDPDELVRVAAVRAMGRMAEPGDAEALEFLEKAEKEAKDRSVRGAARDAAARLRGHFGALPGGGQATSGSVGGHSLHHLGFVGHQGHRRGVAALLLLALGVAPGFLLPEVPQGALPRRSLGLAAALPGLLGTLQAPQIARAEQGWQLKLPRTWRTFEQNAQPPPEVKKATALVVAGNPEQGGELVVLRVPLSLDPNDPNAKSNKDLVSYFTSGLDKQPSVPTAKAAEVVTSSQKTAPGLIKWNFLEQPAEKVIYGRRYLKYDYEASICPGVVTKGSKGDTCMAIEDTSELPLYERRHRILLTVTDEGATARGEKDPTYYIWLLDISGPAQEARDNWGVLKEAVTEVADSFVISEDEKTLEKARTAEITPEQLKALEQLKKEGALPEEKF</sequence>
<dbReference type="InterPro" id="IPR011989">
    <property type="entry name" value="ARM-like"/>
</dbReference>
<evidence type="ECO:0000313" key="3">
    <source>
        <dbReference type="Proteomes" id="UP001152797"/>
    </source>
</evidence>
<dbReference type="Pfam" id="PF13646">
    <property type="entry name" value="HEAT_2"/>
    <property type="match status" value="1"/>
</dbReference>
<comment type="caution">
    <text evidence="1">The sequence shown here is derived from an EMBL/GenBank/DDBJ whole genome shotgun (WGS) entry which is preliminary data.</text>
</comment>
<dbReference type="AlphaFoldDB" id="A0A9P1CNG4"/>
<dbReference type="EMBL" id="CAMXCT010001903">
    <property type="protein sequence ID" value="CAI3994058.1"/>
    <property type="molecule type" value="Genomic_DNA"/>
</dbReference>
<name>A0A9P1CNG4_9DINO</name>
<reference evidence="1" key="1">
    <citation type="submission" date="2022-10" db="EMBL/GenBank/DDBJ databases">
        <authorList>
            <person name="Chen Y."/>
            <person name="Dougan E. K."/>
            <person name="Chan C."/>
            <person name="Rhodes N."/>
            <person name="Thang M."/>
        </authorList>
    </citation>
    <scope>NUCLEOTIDE SEQUENCE</scope>
</reference>
<evidence type="ECO:0000313" key="1">
    <source>
        <dbReference type="EMBL" id="CAI3994058.1"/>
    </source>
</evidence>
<keyword evidence="3" id="KW-1185">Reference proteome</keyword>
<accession>A0A9P1CNG4</accession>
<dbReference type="SUPFAM" id="SSF48371">
    <property type="entry name" value="ARM repeat"/>
    <property type="match status" value="1"/>
</dbReference>
<gene>
    <name evidence="1" type="ORF">C1SCF055_LOCUS20738</name>
</gene>
<dbReference type="EMBL" id="CAMXCT020001903">
    <property type="protein sequence ID" value="CAL1147433.1"/>
    <property type="molecule type" value="Genomic_DNA"/>
</dbReference>
<dbReference type="EMBL" id="CAMXCT030001903">
    <property type="protein sequence ID" value="CAL4781370.1"/>
    <property type="molecule type" value="Genomic_DNA"/>
</dbReference>
<proteinExistence type="predicted"/>
<reference evidence="2 3" key="2">
    <citation type="submission" date="2024-05" db="EMBL/GenBank/DDBJ databases">
        <authorList>
            <person name="Chen Y."/>
            <person name="Shah S."/>
            <person name="Dougan E. K."/>
            <person name="Thang M."/>
            <person name="Chan C."/>
        </authorList>
    </citation>
    <scope>NUCLEOTIDE SEQUENCE [LARGE SCALE GENOMIC DNA]</scope>
</reference>
<organism evidence="1">
    <name type="scientific">Cladocopium goreaui</name>
    <dbReference type="NCBI Taxonomy" id="2562237"/>
    <lineage>
        <taxon>Eukaryota</taxon>
        <taxon>Sar</taxon>
        <taxon>Alveolata</taxon>
        <taxon>Dinophyceae</taxon>
        <taxon>Suessiales</taxon>
        <taxon>Symbiodiniaceae</taxon>
        <taxon>Cladocopium</taxon>
    </lineage>
</organism>
<dbReference type="OrthoDB" id="412432at2759"/>
<dbReference type="Proteomes" id="UP001152797">
    <property type="component" value="Unassembled WGS sequence"/>
</dbReference>
<dbReference type="Gene3D" id="1.25.10.10">
    <property type="entry name" value="Leucine-rich Repeat Variant"/>
    <property type="match status" value="1"/>
</dbReference>
<dbReference type="InterPro" id="IPR016024">
    <property type="entry name" value="ARM-type_fold"/>
</dbReference>
<protein>
    <submittedName>
        <fullName evidence="2">PsbP C-terminal domain-containing protein</fullName>
    </submittedName>
</protein>